<dbReference type="OrthoDB" id="9990757at2759"/>
<dbReference type="EMBL" id="CAJOBP010006156">
    <property type="protein sequence ID" value="CAF4486416.1"/>
    <property type="molecule type" value="Genomic_DNA"/>
</dbReference>
<proteinExistence type="predicted"/>
<evidence type="ECO:0000313" key="1">
    <source>
        <dbReference type="EMBL" id="CAF3374948.1"/>
    </source>
</evidence>
<accession>A0A817Y1E9</accession>
<evidence type="ECO:0000313" key="4">
    <source>
        <dbReference type="Proteomes" id="UP000663825"/>
    </source>
</evidence>
<evidence type="ECO:0000313" key="3">
    <source>
        <dbReference type="EMBL" id="CAF4493363.1"/>
    </source>
</evidence>
<dbReference type="Gene3D" id="1.25.40.10">
    <property type="entry name" value="Tetratricopeptide repeat domain"/>
    <property type="match status" value="1"/>
</dbReference>
<keyword evidence="5" id="KW-1185">Reference proteome</keyword>
<evidence type="ECO:0000313" key="5">
    <source>
        <dbReference type="Proteomes" id="UP000663873"/>
    </source>
</evidence>
<dbReference type="Proteomes" id="UP000663873">
    <property type="component" value="Unassembled WGS sequence"/>
</dbReference>
<dbReference type="InterPro" id="IPR011990">
    <property type="entry name" value="TPR-like_helical_dom_sf"/>
</dbReference>
<dbReference type="AlphaFoldDB" id="A0A817Y1E9"/>
<evidence type="ECO:0008006" key="6">
    <source>
        <dbReference type="Google" id="ProtNLM"/>
    </source>
</evidence>
<sequence>MNKFRSFVFIYCNDTTEHRDWANGYSKIRGVYNRPAELVGKIQHDVQFLRHHFTPANIFPLQDVHQTSFHNIDKDKTAFLWFQLLIDVLARLPKSEQNKRDLIDECRKCYSKDAKEQQNISDFESNDKADQAVACFNKNEGEVLFGMGSVFRIVDVAELIPNISVVNLTLLETMGQFAQAKRYCELILREDPSDEEKMHIYTHLCYYECKLEDLAAAKRSGKIALGEYQDALTYHQTSIEMERKTKIKEDEEMSIEYMNLGMTYWESSKFSDDVFEHKQHSQSDE</sequence>
<comment type="caution">
    <text evidence="1">The sequence shown here is derived from an EMBL/GenBank/DDBJ whole genome shotgun (WGS) entry which is preliminary data.</text>
</comment>
<gene>
    <name evidence="3" type="ORF">HFQ381_LOCUS27208</name>
    <name evidence="1" type="ORF">TIS948_LOCUS25411</name>
    <name evidence="2" type="ORF">UJA718_LOCUS25324</name>
</gene>
<dbReference type="EMBL" id="CAJOBO010003461">
    <property type="protein sequence ID" value="CAF4493363.1"/>
    <property type="molecule type" value="Genomic_DNA"/>
</dbReference>
<evidence type="ECO:0000313" key="2">
    <source>
        <dbReference type="EMBL" id="CAF4486416.1"/>
    </source>
</evidence>
<dbReference type="Proteomes" id="UP000663825">
    <property type="component" value="Unassembled WGS sequence"/>
</dbReference>
<dbReference type="Proteomes" id="UP000663851">
    <property type="component" value="Unassembled WGS sequence"/>
</dbReference>
<dbReference type="EMBL" id="CAJNXB010004398">
    <property type="protein sequence ID" value="CAF3374948.1"/>
    <property type="molecule type" value="Genomic_DNA"/>
</dbReference>
<protein>
    <recommendedName>
        <fullName evidence="6">Tetratricopeptide repeat protein</fullName>
    </recommendedName>
</protein>
<organism evidence="1 4">
    <name type="scientific">Rotaria socialis</name>
    <dbReference type="NCBI Taxonomy" id="392032"/>
    <lineage>
        <taxon>Eukaryota</taxon>
        <taxon>Metazoa</taxon>
        <taxon>Spiralia</taxon>
        <taxon>Gnathifera</taxon>
        <taxon>Rotifera</taxon>
        <taxon>Eurotatoria</taxon>
        <taxon>Bdelloidea</taxon>
        <taxon>Philodinida</taxon>
        <taxon>Philodinidae</taxon>
        <taxon>Rotaria</taxon>
    </lineage>
</organism>
<name>A0A817Y1E9_9BILA</name>
<reference evidence="1" key="1">
    <citation type="submission" date="2021-02" db="EMBL/GenBank/DDBJ databases">
        <authorList>
            <person name="Nowell W R."/>
        </authorList>
    </citation>
    <scope>NUCLEOTIDE SEQUENCE</scope>
</reference>